<evidence type="ECO:0008006" key="3">
    <source>
        <dbReference type="Google" id="ProtNLM"/>
    </source>
</evidence>
<evidence type="ECO:0000313" key="1">
    <source>
        <dbReference type="Ensembl" id="ENSABRP00000010418.1"/>
    </source>
</evidence>
<dbReference type="Ensembl" id="ENSABRT00000014909.1">
    <property type="protein sequence ID" value="ENSABRP00000010418.1"/>
    <property type="gene ID" value="ENSABRG00000009379.1"/>
</dbReference>
<protein>
    <recommendedName>
        <fullName evidence="3">Fibronectin type-III domain-containing protein</fullName>
    </recommendedName>
</protein>
<organism evidence="1 2">
    <name type="scientific">Anser brachyrhynchus</name>
    <name type="common">Pink-footed goose</name>
    <dbReference type="NCBI Taxonomy" id="132585"/>
    <lineage>
        <taxon>Eukaryota</taxon>
        <taxon>Metazoa</taxon>
        <taxon>Chordata</taxon>
        <taxon>Craniata</taxon>
        <taxon>Vertebrata</taxon>
        <taxon>Euteleostomi</taxon>
        <taxon>Archelosauria</taxon>
        <taxon>Archosauria</taxon>
        <taxon>Dinosauria</taxon>
        <taxon>Saurischia</taxon>
        <taxon>Theropoda</taxon>
        <taxon>Coelurosauria</taxon>
        <taxon>Aves</taxon>
        <taxon>Neognathae</taxon>
        <taxon>Galloanserae</taxon>
        <taxon>Anseriformes</taxon>
        <taxon>Anatidae</taxon>
        <taxon>Anserinae</taxon>
        <taxon>Anser</taxon>
    </lineage>
</organism>
<dbReference type="InterPro" id="IPR013783">
    <property type="entry name" value="Ig-like_fold"/>
</dbReference>
<keyword evidence="2" id="KW-1185">Reference proteome</keyword>
<reference evidence="1" key="1">
    <citation type="submission" date="2025-08" db="UniProtKB">
        <authorList>
            <consortium name="Ensembl"/>
        </authorList>
    </citation>
    <scope>IDENTIFICATION</scope>
</reference>
<name>A0A8B9BW65_9AVES</name>
<dbReference type="SUPFAM" id="SSF49265">
    <property type="entry name" value="Fibronectin type III"/>
    <property type="match status" value="1"/>
</dbReference>
<dbReference type="InterPro" id="IPR003961">
    <property type="entry name" value="FN3_dom"/>
</dbReference>
<reference evidence="1" key="2">
    <citation type="submission" date="2025-09" db="UniProtKB">
        <authorList>
            <consortium name="Ensembl"/>
        </authorList>
    </citation>
    <scope>IDENTIFICATION</scope>
</reference>
<dbReference type="AlphaFoldDB" id="A0A8B9BW65"/>
<dbReference type="Proteomes" id="UP000694426">
    <property type="component" value="Unplaced"/>
</dbReference>
<dbReference type="GeneTree" id="ENSGT00960000193086"/>
<evidence type="ECO:0000313" key="2">
    <source>
        <dbReference type="Proteomes" id="UP000694426"/>
    </source>
</evidence>
<dbReference type="CDD" id="cd00063">
    <property type="entry name" value="FN3"/>
    <property type="match status" value="1"/>
</dbReference>
<dbReference type="Gene3D" id="2.60.40.10">
    <property type="entry name" value="Immunoglobulins"/>
    <property type="match status" value="1"/>
</dbReference>
<accession>A0A8B9BW65</accession>
<sequence>GTHRLLLLLREPRAGLGSPGSPAWPWGDSAPAQVSLGPRETSAVLRGLRMGTEYLVTVIAQYANSVGESVSGRARTREYPLIPLSTRGYP</sequence>
<proteinExistence type="predicted"/>
<dbReference type="InterPro" id="IPR036116">
    <property type="entry name" value="FN3_sf"/>
</dbReference>